<evidence type="ECO:0000256" key="4">
    <source>
        <dbReference type="SAM" id="MobiDB-lite"/>
    </source>
</evidence>
<organism evidence="6 7">
    <name type="scientific">Populibacterium corticicola</name>
    <dbReference type="NCBI Taxonomy" id="1812826"/>
    <lineage>
        <taxon>Bacteria</taxon>
        <taxon>Bacillati</taxon>
        <taxon>Actinomycetota</taxon>
        <taxon>Actinomycetes</taxon>
        <taxon>Micrococcales</taxon>
        <taxon>Jonesiaceae</taxon>
        <taxon>Populibacterium</taxon>
    </lineage>
</organism>
<sequence length="353" mass="37476">MANNFSPEAPPELTTKPAKRPTISDIARAAGVSIAIVSYALNGKPGVSPATRDRVLRIADEYGWRPSAAARSLRTSSKTVGLAVIEGDSSSTNSSHFVEFLSGIQSALAGDGLSLMVHLVDSAEQAAQSFTNWWAERRFDGFLITDARTNDPRIAAVNRFRIPAVALCHPDTARGNPCVWVDEEDAYGQCLTTLIELGHTHIAIINGTESLDIGKRRARAARIEAARAGIRLTVMSANSAELSAAHSRLLLSAPDRPTAIIYDSDAHAVTAIDVARRLQLRVPWDVSLIGFGSSASSQLSMPSLTSVSYPHREIGESAGRALVKAVAGQPVTVERIDLGAPTVRGSTAPAPGR</sequence>
<keyword evidence="1" id="KW-0805">Transcription regulation</keyword>
<dbReference type="GO" id="GO:0003677">
    <property type="term" value="F:DNA binding"/>
    <property type="evidence" value="ECO:0007669"/>
    <property type="project" value="UniProtKB-KW"/>
</dbReference>
<dbReference type="SUPFAM" id="SSF47413">
    <property type="entry name" value="lambda repressor-like DNA-binding domains"/>
    <property type="match status" value="1"/>
</dbReference>
<keyword evidence="3" id="KW-0804">Transcription</keyword>
<keyword evidence="2 6" id="KW-0238">DNA-binding</keyword>
<dbReference type="EMBL" id="JBHUOP010000004">
    <property type="protein sequence ID" value="MFD2840862.1"/>
    <property type="molecule type" value="Genomic_DNA"/>
</dbReference>
<accession>A0ABW5XFG9</accession>
<evidence type="ECO:0000256" key="3">
    <source>
        <dbReference type="ARBA" id="ARBA00023163"/>
    </source>
</evidence>
<evidence type="ECO:0000313" key="7">
    <source>
        <dbReference type="Proteomes" id="UP001597391"/>
    </source>
</evidence>
<dbReference type="Proteomes" id="UP001597391">
    <property type="component" value="Unassembled WGS sequence"/>
</dbReference>
<dbReference type="Pfam" id="PF13377">
    <property type="entry name" value="Peripla_BP_3"/>
    <property type="match status" value="1"/>
</dbReference>
<dbReference type="Gene3D" id="1.10.260.40">
    <property type="entry name" value="lambda repressor-like DNA-binding domains"/>
    <property type="match status" value="1"/>
</dbReference>
<evidence type="ECO:0000256" key="1">
    <source>
        <dbReference type="ARBA" id="ARBA00023015"/>
    </source>
</evidence>
<dbReference type="InterPro" id="IPR010982">
    <property type="entry name" value="Lambda_DNA-bd_dom_sf"/>
</dbReference>
<feature type="domain" description="HTH lacI-type" evidence="5">
    <location>
        <begin position="21"/>
        <end position="75"/>
    </location>
</feature>
<dbReference type="CDD" id="cd06267">
    <property type="entry name" value="PBP1_LacI_sugar_binding-like"/>
    <property type="match status" value="1"/>
</dbReference>
<feature type="region of interest" description="Disordered" evidence="4">
    <location>
        <begin position="1"/>
        <end position="21"/>
    </location>
</feature>
<name>A0ABW5XFG9_9MICO</name>
<dbReference type="CDD" id="cd01392">
    <property type="entry name" value="HTH_LacI"/>
    <property type="match status" value="1"/>
</dbReference>
<dbReference type="InterPro" id="IPR046335">
    <property type="entry name" value="LacI/GalR-like_sensor"/>
</dbReference>
<dbReference type="PANTHER" id="PTHR30146:SF155">
    <property type="entry name" value="ALANINE RACEMASE"/>
    <property type="match status" value="1"/>
</dbReference>
<dbReference type="InterPro" id="IPR028082">
    <property type="entry name" value="Peripla_BP_I"/>
</dbReference>
<proteinExistence type="predicted"/>
<reference evidence="7" key="1">
    <citation type="journal article" date="2019" name="Int. J. Syst. Evol. Microbiol.">
        <title>The Global Catalogue of Microorganisms (GCM) 10K type strain sequencing project: providing services to taxonomists for standard genome sequencing and annotation.</title>
        <authorList>
            <consortium name="The Broad Institute Genomics Platform"/>
            <consortium name="The Broad Institute Genome Sequencing Center for Infectious Disease"/>
            <person name="Wu L."/>
            <person name="Ma J."/>
        </authorList>
    </citation>
    <scope>NUCLEOTIDE SEQUENCE [LARGE SCALE GENOMIC DNA]</scope>
    <source>
        <strain evidence="7">KCTC 33576</strain>
    </source>
</reference>
<evidence type="ECO:0000313" key="6">
    <source>
        <dbReference type="EMBL" id="MFD2840862.1"/>
    </source>
</evidence>
<evidence type="ECO:0000256" key="2">
    <source>
        <dbReference type="ARBA" id="ARBA00023125"/>
    </source>
</evidence>
<dbReference type="Gene3D" id="3.40.50.2300">
    <property type="match status" value="2"/>
</dbReference>
<dbReference type="PROSITE" id="PS50932">
    <property type="entry name" value="HTH_LACI_2"/>
    <property type="match status" value="1"/>
</dbReference>
<evidence type="ECO:0000259" key="5">
    <source>
        <dbReference type="PROSITE" id="PS50932"/>
    </source>
</evidence>
<dbReference type="Pfam" id="PF00356">
    <property type="entry name" value="LacI"/>
    <property type="match status" value="1"/>
</dbReference>
<comment type="caution">
    <text evidence="6">The sequence shown here is derived from an EMBL/GenBank/DDBJ whole genome shotgun (WGS) entry which is preliminary data.</text>
</comment>
<keyword evidence="7" id="KW-1185">Reference proteome</keyword>
<dbReference type="RefSeq" id="WP_377466792.1">
    <property type="nucleotide sequence ID" value="NZ_JBHUOP010000004.1"/>
</dbReference>
<dbReference type="SMART" id="SM00354">
    <property type="entry name" value="HTH_LACI"/>
    <property type="match status" value="1"/>
</dbReference>
<protein>
    <submittedName>
        <fullName evidence="6">LacI family DNA-binding transcriptional regulator</fullName>
    </submittedName>
</protein>
<dbReference type="InterPro" id="IPR000843">
    <property type="entry name" value="HTH_LacI"/>
</dbReference>
<dbReference type="PANTHER" id="PTHR30146">
    <property type="entry name" value="LACI-RELATED TRANSCRIPTIONAL REPRESSOR"/>
    <property type="match status" value="1"/>
</dbReference>
<gene>
    <name evidence="6" type="ORF">ACFSYH_09805</name>
</gene>
<dbReference type="SUPFAM" id="SSF53822">
    <property type="entry name" value="Periplasmic binding protein-like I"/>
    <property type="match status" value="1"/>
</dbReference>